<protein>
    <recommendedName>
        <fullName evidence="3">Serine protease inhibitor</fullName>
    </recommendedName>
</protein>
<gene>
    <name evidence="1" type="ORF">WG66_1976</name>
</gene>
<dbReference type="AlphaFoldDB" id="A0A0W0GA76"/>
<dbReference type="Gene3D" id="2.80.10.50">
    <property type="match status" value="1"/>
</dbReference>
<organism evidence="1 2">
    <name type="scientific">Moniliophthora roreri</name>
    <name type="common">Frosty pod rot fungus</name>
    <name type="synonym">Monilia roreri</name>
    <dbReference type="NCBI Taxonomy" id="221103"/>
    <lineage>
        <taxon>Eukaryota</taxon>
        <taxon>Fungi</taxon>
        <taxon>Dikarya</taxon>
        <taxon>Basidiomycota</taxon>
        <taxon>Agaricomycotina</taxon>
        <taxon>Agaricomycetes</taxon>
        <taxon>Agaricomycetidae</taxon>
        <taxon>Agaricales</taxon>
        <taxon>Marasmiineae</taxon>
        <taxon>Marasmiaceae</taxon>
        <taxon>Moniliophthora</taxon>
    </lineage>
</organism>
<evidence type="ECO:0008006" key="3">
    <source>
        <dbReference type="Google" id="ProtNLM"/>
    </source>
</evidence>
<dbReference type="GO" id="GO:0004867">
    <property type="term" value="F:serine-type endopeptidase inhibitor activity"/>
    <property type="evidence" value="ECO:0007669"/>
    <property type="project" value="InterPro"/>
</dbReference>
<reference evidence="1 2" key="1">
    <citation type="submission" date="2015-12" db="EMBL/GenBank/DDBJ databases">
        <title>Draft genome sequence of Moniliophthora roreri, the causal agent of frosty pod rot of cacao.</title>
        <authorList>
            <person name="Aime M.C."/>
            <person name="Diaz-Valderrama J.R."/>
            <person name="Kijpornyongpan T."/>
            <person name="Phillips-Mora W."/>
        </authorList>
    </citation>
    <scope>NUCLEOTIDE SEQUENCE [LARGE SCALE GENOMIC DNA]</scope>
    <source>
        <strain evidence="1 2">MCA 2952</strain>
    </source>
</reference>
<dbReference type="CDD" id="cd23428">
    <property type="entry name" value="beta-trefoil_Ricin_SPI"/>
    <property type="match status" value="1"/>
</dbReference>
<proteinExistence type="predicted"/>
<dbReference type="Proteomes" id="UP000054988">
    <property type="component" value="Unassembled WGS sequence"/>
</dbReference>
<dbReference type="EMBL" id="LATX01000700">
    <property type="protein sequence ID" value="KTB45446.1"/>
    <property type="molecule type" value="Genomic_DNA"/>
</dbReference>
<sequence>MPLENGSYFIQNREKYLAATDEEPLLPRRVIVLPDGVKPPKWNVKKVGDDQYTITIDEARTRAIEDKVFAVTVEGSDPEVWYIIPDERGGKDSYVITTQERFKGWVAPDEPYEQIMCRPLIVGPSDPPFYPPNETFQFTRVW</sequence>
<name>A0A0W0GA76_MONRR</name>
<dbReference type="Pfam" id="PF16850">
    <property type="entry name" value="Inhibitor_I66"/>
    <property type="match status" value="1"/>
</dbReference>
<comment type="caution">
    <text evidence="1">The sequence shown here is derived from an EMBL/GenBank/DDBJ whole genome shotgun (WGS) entry which is preliminary data.</text>
</comment>
<dbReference type="InterPro" id="IPR031755">
    <property type="entry name" value="Inhibitor_I66"/>
</dbReference>
<accession>A0A0W0GA76</accession>
<evidence type="ECO:0000313" key="2">
    <source>
        <dbReference type="Proteomes" id="UP000054988"/>
    </source>
</evidence>
<evidence type="ECO:0000313" key="1">
    <source>
        <dbReference type="EMBL" id="KTB45446.1"/>
    </source>
</evidence>